<dbReference type="InterPro" id="IPR050107">
    <property type="entry name" value="ABC_carbohydrate_import_ATPase"/>
</dbReference>
<dbReference type="Gene3D" id="3.40.50.300">
    <property type="entry name" value="P-loop containing nucleotide triphosphate hydrolases"/>
    <property type="match status" value="1"/>
</dbReference>
<reference evidence="6" key="1">
    <citation type="submission" date="2019-11" db="EMBL/GenBank/DDBJ databases">
        <title>Microbial mats filling the niche in hypersaline microbial mats.</title>
        <authorList>
            <person name="Wong H.L."/>
            <person name="Macleod F.I."/>
            <person name="White R.A. III"/>
            <person name="Burns B.P."/>
        </authorList>
    </citation>
    <scope>NUCLEOTIDE SEQUENCE</scope>
    <source>
        <strain evidence="6">Rbin_158</strain>
    </source>
</reference>
<evidence type="ECO:0000313" key="7">
    <source>
        <dbReference type="Proteomes" id="UP000649604"/>
    </source>
</evidence>
<protein>
    <submittedName>
        <fullName evidence="6">ATP-binding cassette domain-containing protein</fullName>
    </submittedName>
</protein>
<dbReference type="PANTHER" id="PTHR43790">
    <property type="entry name" value="CARBOHYDRATE TRANSPORT ATP-BINDING PROTEIN MG119-RELATED"/>
    <property type="match status" value="1"/>
</dbReference>
<dbReference type="Pfam" id="PF00005">
    <property type="entry name" value="ABC_tran"/>
    <property type="match status" value="1"/>
</dbReference>
<dbReference type="InterPro" id="IPR003439">
    <property type="entry name" value="ABC_transporter-like_ATP-bd"/>
</dbReference>
<dbReference type="GO" id="GO:0016887">
    <property type="term" value="F:ATP hydrolysis activity"/>
    <property type="evidence" value="ECO:0007669"/>
    <property type="project" value="InterPro"/>
</dbReference>
<keyword evidence="2" id="KW-0677">Repeat</keyword>
<dbReference type="Proteomes" id="UP000649604">
    <property type="component" value="Unassembled WGS sequence"/>
</dbReference>
<dbReference type="SMART" id="SM00382">
    <property type="entry name" value="AAA"/>
    <property type="match status" value="1"/>
</dbReference>
<feature type="domain" description="ABC transporter" evidence="5">
    <location>
        <begin position="11"/>
        <end position="202"/>
    </location>
</feature>
<keyword evidence="1" id="KW-0813">Transport</keyword>
<dbReference type="CDD" id="cd03216">
    <property type="entry name" value="ABC_Carb_Monos_I"/>
    <property type="match status" value="1"/>
</dbReference>
<dbReference type="GO" id="GO:0005524">
    <property type="term" value="F:ATP binding"/>
    <property type="evidence" value="ECO:0007669"/>
    <property type="project" value="UniProtKB-KW"/>
</dbReference>
<dbReference type="PANTHER" id="PTHR43790:SF9">
    <property type="entry name" value="GALACTOFURANOSE TRANSPORTER ATP-BINDING PROTEIN YTFR"/>
    <property type="match status" value="1"/>
</dbReference>
<dbReference type="PROSITE" id="PS50893">
    <property type="entry name" value="ABC_TRANSPORTER_2"/>
    <property type="match status" value="1"/>
</dbReference>
<dbReference type="InterPro" id="IPR003593">
    <property type="entry name" value="AAA+_ATPase"/>
</dbReference>
<accession>A0A9D5K0P0</accession>
<keyword evidence="3" id="KW-0547">Nucleotide-binding</keyword>
<gene>
    <name evidence="6" type="ORF">GF339_23070</name>
</gene>
<dbReference type="SUPFAM" id="SSF52540">
    <property type="entry name" value="P-loop containing nucleoside triphosphate hydrolases"/>
    <property type="match status" value="1"/>
</dbReference>
<feature type="non-terminal residue" evidence="6">
    <location>
        <position position="202"/>
    </location>
</feature>
<dbReference type="InterPro" id="IPR027417">
    <property type="entry name" value="P-loop_NTPase"/>
</dbReference>
<dbReference type="EMBL" id="WJJP01000745">
    <property type="protein sequence ID" value="MBD3327485.1"/>
    <property type="molecule type" value="Genomic_DNA"/>
</dbReference>
<sequence>MSETPQDARLLEMQGITKFFPGVKALDDVHIDLHQGEVLAIIGENGAGKSTLMNILGGIYQPDTGQILLDGQAVMIDSVHTATNLGIAFVHQELNLSDNLDVAANVFLGREPRKSSLLKLIDRKTLEEDTQQILDRIGLDCPPRTLVRDLTIGTQQMIEIAKALSINARILIMDEPTSSLSQSETDHLFRVIKELRAQGVSV</sequence>
<evidence type="ECO:0000256" key="2">
    <source>
        <dbReference type="ARBA" id="ARBA00022737"/>
    </source>
</evidence>
<evidence type="ECO:0000259" key="5">
    <source>
        <dbReference type="PROSITE" id="PS50893"/>
    </source>
</evidence>
<evidence type="ECO:0000256" key="3">
    <source>
        <dbReference type="ARBA" id="ARBA00022741"/>
    </source>
</evidence>
<organism evidence="6 7">
    <name type="scientific">candidate division KSB3 bacterium</name>
    <dbReference type="NCBI Taxonomy" id="2044937"/>
    <lineage>
        <taxon>Bacteria</taxon>
        <taxon>candidate division KSB3</taxon>
    </lineage>
</organism>
<name>A0A9D5K0P0_9BACT</name>
<proteinExistence type="predicted"/>
<evidence type="ECO:0000313" key="6">
    <source>
        <dbReference type="EMBL" id="MBD3327485.1"/>
    </source>
</evidence>
<comment type="caution">
    <text evidence="6">The sequence shown here is derived from an EMBL/GenBank/DDBJ whole genome shotgun (WGS) entry which is preliminary data.</text>
</comment>
<evidence type="ECO:0000256" key="1">
    <source>
        <dbReference type="ARBA" id="ARBA00022448"/>
    </source>
</evidence>
<evidence type="ECO:0000256" key="4">
    <source>
        <dbReference type="ARBA" id="ARBA00022840"/>
    </source>
</evidence>
<keyword evidence="4 6" id="KW-0067">ATP-binding</keyword>
<dbReference type="AlphaFoldDB" id="A0A9D5K0P0"/>